<name>A0A9X1YBW1_9PROT</name>
<dbReference type="RefSeq" id="WP_248669970.1">
    <property type="nucleotide sequence ID" value="NZ_JALPRX010000157.1"/>
</dbReference>
<dbReference type="PANTHER" id="PTHR42928">
    <property type="entry name" value="TRICARBOXYLATE-BINDING PROTEIN"/>
    <property type="match status" value="1"/>
</dbReference>
<sequence length="328" mass="34461">MHRRQALGLAAATLGGTLLPRAAPRAQEAWPARAVTIVVPFAPGSSSDIVARAMALRMQQALGKPVVAENRPGATGEVGTRGVIRSPADGYTLLHAPISVWAINVALRPRLGYDPVRELTAITQTVRTPNVLVVNPAQVPANDLPGFVSWLKAQAGKASYSSSGIGSSDHLTAEMFKQRTGTEAAHVPYAGGSPATTDLIGGTVQFSFQNLGSIAPHIRDGRVKALLVTAGARSPLLPDVPTAAEAGLADFVVYSWQGFGGPPSMAPALKARVHEAAVAALRHPETVSRMAETGFDVVANTPEEFAAFQRAEIARWREVVQKGHITAD</sequence>
<protein>
    <submittedName>
        <fullName evidence="2">Tripartite tricarboxylate transporter substrate binding protein</fullName>
    </submittedName>
</protein>
<comment type="similarity">
    <text evidence="1">Belongs to the UPF0065 (bug) family.</text>
</comment>
<reference evidence="2" key="1">
    <citation type="submission" date="2022-04" db="EMBL/GenBank/DDBJ databases">
        <title>Roseomonas acroporae sp. nov., isolated from coral Acropora digitifera.</title>
        <authorList>
            <person name="Sun H."/>
        </authorList>
    </citation>
    <scope>NUCLEOTIDE SEQUENCE</scope>
    <source>
        <strain evidence="2">NAR14</strain>
    </source>
</reference>
<comment type="caution">
    <text evidence="2">The sequence shown here is derived from an EMBL/GenBank/DDBJ whole genome shotgun (WGS) entry which is preliminary data.</text>
</comment>
<evidence type="ECO:0000256" key="1">
    <source>
        <dbReference type="ARBA" id="ARBA00006987"/>
    </source>
</evidence>
<dbReference type="AlphaFoldDB" id="A0A9X1YBW1"/>
<evidence type="ECO:0000313" key="3">
    <source>
        <dbReference type="Proteomes" id="UP001139516"/>
    </source>
</evidence>
<accession>A0A9X1YBW1</accession>
<evidence type="ECO:0000313" key="2">
    <source>
        <dbReference type="EMBL" id="MCK8787924.1"/>
    </source>
</evidence>
<dbReference type="EMBL" id="JALPRX010000157">
    <property type="protein sequence ID" value="MCK8787924.1"/>
    <property type="molecule type" value="Genomic_DNA"/>
</dbReference>
<proteinExistence type="inferred from homology"/>
<dbReference type="Gene3D" id="3.40.190.150">
    <property type="entry name" value="Bordetella uptake gene, domain 1"/>
    <property type="match status" value="1"/>
</dbReference>
<organism evidence="2 3">
    <name type="scientific">Roseomonas acroporae</name>
    <dbReference type="NCBI Taxonomy" id="2937791"/>
    <lineage>
        <taxon>Bacteria</taxon>
        <taxon>Pseudomonadati</taxon>
        <taxon>Pseudomonadota</taxon>
        <taxon>Alphaproteobacteria</taxon>
        <taxon>Acetobacterales</taxon>
        <taxon>Roseomonadaceae</taxon>
        <taxon>Roseomonas</taxon>
    </lineage>
</organism>
<dbReference type="InterPro" id="IPR005064">
    <property type="entry name" value="BUG"/>
</dbReference>
<dbReference type="CDD" id="cd07012">
    <property type="entry name" value="PBP2_Bug_TTT"/>
    <property type="match status" value="1"/>
</dbReference>
<dbReference type="InterPro" id="IPR042100">
    <property type="entry name" value="Bug_dom1"/>
</dbReference>
<dbReference type="PANTHER" id="PTHR42928:SF5">
    <property type="entry name" value="BLR1237 PROTEIN"/>
    <property type="match status" value="1"/>
</dbReference>
<dbReference type="Proteomes" id="UP001139516">
    <property type="component" value="Unassembled WGS sequence"/>
</dbReference>
<dbReference type="PIRSF" id="PIRSF017082">
    <property type="entry name" value="YflP"/>
    <property type="match status" value="1"/>
</dbReference>
<dbReference type="Gene3D" id="3.40.190.10">
    <property type="entry name" value="Periplasmic binding protein-like II"/>
    <property type="match status" value="1"/>
</dbReference>
<gene>
    <name evidence="2" type="ORF">M0638_26570</name>
</gene>
<keyword evidence="3" id="KW-1185">Reference proteome</keyword>
<dbReference type="Pfam" id="PF03401">
    <property type="entry name" value="TctC"/>
    <property type="match status" value="1"/>
</dbReference>